<gene>
    <name evidence="2" type="ORF">EV195_102112</name>
</gene>
<protein>
    <submittedName>
        <fullName evidence="2">Putative lumazine-binding protein</fullName>
    </submittedName>
</protein>
<dbReference type="OrthoDB" id="9792284at2"/>
<keyword evidence="3" id="KW-1185">Reference proteome</keyword>
<dbReference type="Pfam" id="PF12893">
    <property type="entry name" value="Lumazine_bd_2"/>
    <property type="match status" value="1"/>
</dbReference>
<dbReference type="AlphaFoldDB" id="A0A4R2NXB1"/>
<evidence type="ECO:0000313" key="3">
    <source>
        <dbReference type="Proteomes" id="UP000294564"/>
    </source>
</evidence>
<keyword evidence="1" id="KW-0732">Signal</keyword>
<dbReference type="Proteomes" id="UP000294564">
    <property type="component" value="Unassembled WGS sequence"/>
</dbReference>
<name>A0A4R2NXB1_9FLAO</name>
<feature type="signal peptide" evidence="1">
    <location>
        <begin position="1"/>
        <end position="18"/>
    </location>
</feature>
<dbReference type="Gene3D" id="3.10.450.50">
    <property type="match status" value="1"/>
</dbReference>
<sequence length="123" mass="13977">MKQTLITFLLVVSQIVGAQSEFTEIEKTLQNYIEGSSYNKRNLIKSAFADNATLYLTTRDGFKRFTPTEYANFFKNAQEGQFNGRVGKILSLEIISDIAIAKVEIKIPKSKVIYIDLFLLKKS</sequence>
<feature type="chain" id="PRO_5020641401" evidence="1">
    <location>
        <begin position="19"/>
        <end position="123"/>
    </location>
</feature>
<dbReference type="EMBL" id="SLXM01000002">
    <property type="protein sequence ID" value="TCP26770.1"/>
    <property type="molecule type" value="Genomic_DNA"/>
</dbReference>
<dbReference type="InterPro" id="IPR032710">
    <property type="entry name" value="NTF2-like_dom_sf"/>
</dbReference>
<organism evidence="2 3">
    <name type="scientific">Tenacibaculum skagerrakense</name>
    <dbReference type="NCBI Taxonomy" id="186571"/>
    <lineage>
        <taxon>Bacteria</taxon>
        <taxon>Pseudomonadati</taxon>
        <taxon>Bacteroidota</taxon>
        <taxon>Flavobacteriia</taxon>
        <taxon>Flavobacteriales</taxon>
        <taxon>Flavobacteriaceae</taxon>
        <taxon>Tenacibaculum</taxon>
    </lineage>
</organism>
<proteinExistence type="predicted"/>
<comment type="caution">
    <text evidence="2">The sequence shown here is derived from an EMBL/GenBank/DDBJ whole genome shotgun (WGS) entry which is preliminary data.</text>
</comment>
<dbReference type="RefSeq" id="WP_132793511.1">
    <property type="nucleotide sequence ID" value="NZ_SLXM01000002.1"/>
</dbReference>
<dbReference type="SUPFAM" id="SSF54427">
    <property type="entry name" value="NTF2-like"/>
    <property type="match status" value="1"/>
</dbReference>
<evidence type="ECO:0000256" key="1">
    <source>
        <dbReference type="SAM" id="SignalP"/>
    </source>
</evidence>
<reference evidence="2 3" key="1">
    <citation type="submission" date="2019-03" db="EMBL/GenBank/DDBJ databases">
        <title>Genomic Encyclopedia of Type Strains, Phase IV (KMG-IV): sequencing the most valuable type-strain genomes for metagenomic binning, comparative biology and taxonomic classification.</title>
        <authorList>
            <person name="Goeker M."/>
        </authorList>
    </citation>
    <scope>NUCLEOTIDE SEQUENCE [LARGE SCALE GENOMIC DNA]</scope>
    <source>
        <strain evidence="2 3">DSM 14836</strain>
    </source>
</reference>
<dbReference type="InterPro" id="IPR039437">
    <property type="entry name" value="FrzH/put_lumazine-bd"/>
</dbReference>
<evidence type="ECO:0000313" key="2">
    <source>
        <dbReference type="EMBL" id="TCP26770.1"/>
    </source>
</evidence>
<accession>A0A4R2NXB1</accession>